<evidence type="ECO:0000256" key="2">
    <source>
        <dbReference type="ARBA" id="ARBA00022448"/>
    </source>
</evidence>
<keyword evidence="4" id="KW-0653">Protein transport</keyword>
<name>A0A060T5U8_BLAAD</name>
<dbReference type="InterPro" id="IPR001180">
    <property type="entry name" value="CNH_dom"/>
</dbReference>
<evidence type="ECO:0000313" key="7">
    <source>
        <dbReference type="EMBL" id="CDP36154.1"/>
    </source>
</evidence>
<evidence type="ECO:0000256" key="1">
    <source>
        <dbReference type="ARBA" id="ARBA00004496"/>
    </source>
</evidence>
<dbReference type="GO" id="GO:0015031">
    <property type="term" value="P:protein transport"/>
    <property type="evidence" value="ECO:0007669"/>
    <property type="project" value="UniProtKB-KW"/>
</dbReference>
<keyword evidence="3" id="KW-0963">Cytoplasm</keyword>
<dbReference type="EMBL" id="HG937692">
    <property type="protein sequence ID" value="CDP36154.1"/>
    <property type="molecule type" value="Genomic_DNA"/>
</dbReference>
<accession>A0A060T5U8</accession>
<evidence type="ECO:0000256" key="3">
    <source>
        <dbReference type="ARBA" id="ARBA00022490"/>
    </source>
</evidence>
<gene>
    <name evidence="7" type="ORF">GNLVRS02_ARAD1B06512g</name>
</gene>
<evidence type="ECO:0000256" key="5">
    <source>
        <dbReference type="SAM" id="MobiDB-lite"/>
    </source>
</evidence>
<dbReference type="GO" id="GO:0016020">
    <property type="term" value="C:membrane"/>
    <property type="evidence" value="ECO:0007669"/>
    <property type="project" value="TreeGrafter"/>
</dbReference>
<sequence length="983" mass="110332">MRYRVGPVQLSPTTTQTDAITSGGMVSYTRVPLISGDEIEKHNDAAITAVAAYDQSLYLGTSSGEVLHFFRADDSYIISSKQKTHSKKTRSVSRILLLPSVSRGLVLCNQTTAVFSLPEFTPLSNMGSLRDVNDICIDSDNSTVASAESGVEVTVFAKSLIRVVNVFPESLKLVRNIDYPGVVTGVRRSLYGLVANTESYDLIDLQNIRKIPLFPISQAAGQEDDQEKLTPLVCPVGSEEFLVTSGVKSTEPSMGMVVNVDGDISRGTIAWEAYPSSIAVDFPNVAAVIGNKVVIHSLLDQGLVDEISYETTPIVVNVLASHKVPHKPLAEKVQLVPIASGEEDVDTAELPESMKEKFENESELASKMSILSSSLFVYSESNGVECLLSSPRVLALEQMVIDGQANQVLDELESNYLSSELAFVSFEYLHLLIGINVIKGNDFGDMCRRAWIEEGQSLDPRILVYVFSPQDVHGDLWVFNGVVSMIRDLKKRKWKKNTKAMEFFRLFVKAWLGRRGLESIGADKINVIKSLEMAHLRLILSSKLSHEQVEKEIQENIIETIDEAEHLLMTHKRFFLLSQIKLRKGLLREAFEYFKNMLTDPEWHDDDFENGPEQMAAILATVEGDDSELVWEYGLWLATHFPDAGIKVFMQDRGFDEEKVLQAFKDSGVEKLYLQYLKYLVYDRKTTLFTSDLITFVANGVVEKLEAKANSHFLHTVNETYRGLSLPKRIYYDYFKSQTKKKGITEDESSFVELRTELLTLLQRTVDFDVQLLLKQFEADKVKNLLTMERAIIYGRLGVHERSLQLLTHSVGDFATAMRYCRAGHIRGLVIGESGDPEVGSDDATRADLFRILFLEFLKLSNEDWRVYCTQHLLDQWGTLLDVNLVLSNIPNDWKVRSLDGYLTKVFRALANQKNKSIVQKSLSRSANSYYSSQYDSLKEYAEQQQAMAQDQSQAPDSHLSGPQNQNPGDAEAPGQGPDEEEP</sequence>
<protein>
    <submittedName>
        <fullName evidence="7">ARAD1B06512p</fullName>
    </submittedName>
</protein>
<dbReference type="PANTHER" id="PTHR12894:SF27">
    <property type="entry name" value="TRANSFORMING GROWTH FACTOR-BETA RECEPTOR-ASSOCIATED PROTEIN 1"/>
    <property type="match status" value="1"/>
</dbReference>
<dbReference type="GO" id="GO:0034058">
    <property type="term" value="P:endosomal vesicle fusion"/>
    <property type="evidence" value="ECO:0007669"/>
    <property type="project" value="TreeGrafter"/>
</dbReference>
<evidence type="ECO:0000259" key="6">
    <source>
        <dbReference type="PROSITE" id="PS50219"/>
    </source>
</evidence>
<dbReference type="AlphaFoldDB" id="A0A060T5U8"/>
<dbReference type="GO" id="GO:0005737">
    <property type="term" value="C:cytoplasm"/>
    <property type="evidence" value="ECO:0007669"/>
    <property type="project" value="UniProtKB-SubCell"/>
</dbReference>
<evidence type="ECO:0000256" key="4">
    <source>
        <dbReference type="ARBA" id="ARBA00022927"/>
    </source>
</evidence>
<feature type="region of interest" description="Disordered" evidence="5">
    <location>
        <begin position="942"/>
        <end position="983"/>
    </location>
</feature>
<dbReference type="GO" id="GO:0006914">
    <property type="term" value="P:autophagy"/>
    <property type="evidence" value="ECO:0007669"/>
    <property type="project" value="TreeGrafter"/>
</dbReference>
<dbReference type="InterPro" id="IPR032914">
    <property type="entry name" value="Vam6/VPS39/TRAP1"/>
</dbReference>
<proteinExistence type="predicted"/>
<dbReference type="PANTHER" id="PTHR12894">
    <property type="entry name" value="CNH DOMAIN CONTAINING"/>
    <property type="match status" value="1"/>
</dbReference>
<feature type="compositionally biased region" description="Low complexity" evidence="5">
    <location>
        <begin position="943"/>
        <end position="955"/>
    </location>
</feature>
<comment type="subcellular location">
    <subcellularLocation>
        <location evidence="1">Cytoplasm</location>
    </subcellularLocation>
</comment>
<reference evidence="7" key="1">
    <citation type="submission" date="2014-02" db="EMBL/GenBank/DDBJ databases">
        <authorList>
            <person name="Genoscope - CEA"/>
        </authorList>
    </citation>
    <scope>NUCLEOTIDE SEQUENCE</scope>
    <source>
        <strain evidence="7">LS3</strain>
    </source>
</reference>
<dbReference type="PROSITE" id="PS50219">
    <property type="entry name" value="CNH"/>
    <property type="match status" value="1"/>
</dbReference>
<reference evidence="7" key="2">
    <citation type="submission" date="2014-06" db="EMBL/GenBank/DDBJ databases">
        <title>The complete genome of Blastobotrys (Arxula) adeninivorans LS3 - a yeast of biotechnological interest.</title>
        <authorList>
            <person name="Kunze G."/>
            <person name="Gaillardin C."/>
            <person name="Czernicka M."/>
            <person name="Durrens P."/>
            <person name="Martin T."/>
            <person name="Boer E."/>
            <person name="Gabaldon T."/>
            <person name="Cruz J."/>
            <person name="Talla E."/>
            <person name="Marck C."/>
            <person name="Goffeau A."/>
            <person name="Barbe V."/>
            <person name="Baret P."/>
            <person name="Baronian K."/>
            <person name="Beier S."/>
            <person name="Bleykasten C."/>
            <person name="Bode R."/>
            <person name="Casaregola S."/>
            <person name="Despons L."/>
            <person name="Fairhead C."/>
            <person name="Giersberg M."/>
            <person name="Gierski P."/>
            <person name="Hahnel U."/>
            <person name="Hartmann A."/>
            <person name="Jankowska D."/>
            <person name="Jubin C."/>
            <person name="Jung P."/>
            <person name="Lafontaine I."/>
            <person name="Leh-Louis V."/>
            <person name="Lemaire M."/>
            <person name="Marcet-Houben M."/>
            <person name="Mascher M."/>
            <person name="Morel G."/>
            <person name="Richard G.-F."/>
            <person name="Riechen J."/>
            <person name="Sacerdot C."/>
            <person name="Sarkar A."/>
            <person name="Savel G."/>
            <person name="Schacherer J."/>
            <person name="Sherman D."/>
            <person name="Straub M.-L."/>
            <person name="Stein N."/>
            <person name="Thierry A."/>
            <person name="Trautwein-Schult A."/>
            <person name="Westhof E."/>
            <person name="Worch S."/>
            <person name="Dujon B."/>
            <person name="Souciet J.-L."/>
            <person name="Wincker P."/>
            <person name="Scholz U."/>
            <person name="Neuveglise N."/>
        </authorList>
    </citation>
    <scope>NUCLEOTIDE SEQUENCE</scope>
    <source>
        <strain evidence="7">LS3</strain>
    </source>
</reference>
<keyword evidence="2" id="KW-0813">Transport</keyword>
<dbReference type="PhylomeDB" id="A0A060T5U8"/>
<feature type="domain" description="CNH" evidence="6">
    <location>
        <begin position="44"/>
        <end position="322"/>
    </location>
</feature>
<organism evidence="7">
    <name type="scientific">Blastobotrys adeninivorans</name>
    <name type="common">Yeast</name>
    <name type="synonym">Arxula adeninivorans</name>
    <dbReference type="NCBI Taxonomy" id="409370"/>
    <lineage>
        <taxon>Eukaryota</taxon>
        <taxon>Fungi</taxon>
        <taxon>Dikarya</taxon>
        <taxon>Ascomycota</taxon>
        <taxon>Saccharomycotina</taxon>
        <taxon>Dipodascomycetes</taxon>
        <taxon>Dipodascales</taxon>
        <taxon>Trichomonascaceae</taxon>
        <taxon>Blastobotrys</taxon>
    </lineage>
</organism>